<dbReference type="AlphaFoldDB" id="A0A1M7YNU9"/>
<comment type="pathway">
    <text evidence="9">Glycan biosynthesis; glycogen biosynthesis.</text>
</comment>
<dbReference type="CDD" id="cd04651">
    <property type="entry name" value="LbH_G1P_AT_C"/>
    <property type="match status" value="1"/>
</dbReference>
<keyword evidence="13" id="KW-1185">Reference proteome</keyword>
<evidence type="ECO:0000256" key="8">
    <source>
        <dbReference type="ARBA" id="ARBA00023277"/>
    </source>
</evidence>
<dbReference type="PROSITE" id="PS00809">
    <property type="entry name" value="ADP_GLC_PYROPHOSPH_2"/>
    <property type="match status" value="1"/>
</dbReference>
<proteinExistence type="inferred from homology"/>
<dbReference type="Proteomes" id="UP000184612">
    <property type="component" value="Unassembled WGS sequence"/>
</dbReference>
<name>A0A1M7YNU9_9FIRM</name>
<dbReference type="RefSeq" id="WP_073591292.1">
    <property type="nucleotide sequence ID" value="NZ_FRFD01000019.1"/>
</dbReference>
<protein>
    <recommendedName>
        <fullName evidence="9">Glucose-1-phosphate adenylyltransferase</fullName>
        <ecNumber evidence="9">2.7.7.27</ecNumber>
    </recommendedName>
    <alternativeName>
        <fullName evidence="9">ADP-glucose pyrophosphorylase</fullName>
        <shortName evidence="9">ADPGlc PPase</shortName>
    </alternativeName>
    <alternativeName>
        <fullName evidence="9">ADP-glucose synthase</fullName>
    </alternativeName>
</protein>
<evidence type="ECO:0000256" key="5">
    <source>
        <dbReference type="ARBA" id="ARBA00022741"/>
    </source>
</evidence>
<dbReference type="PANTHER" id="PTHR43523">
    <property type="entry name" value="GLUCOSE-1-PHOSPHATE ADENYLYLTRANSFERASE-RELATED"/>
    <property type="match status" value="1"/>
</dbReference>
<dbReference type="Gene3D" id="2.160.10.10">
    <property type="entry name" value="Hexapeptide repeat proteins"/>
    <property type="match status" value="1"/>
</dbReference>
<feature type="domain" description="Nucleotidyl transferase" evidence="10">
    <location>
        <begin position="7"/>
        <end position="260"/>
    </location>
</feature>
<accession>A0A1M7YNU9</accession>
<dbReference type="PANTHER" id="PTHR43523:SF2">
    <property type="entry name" value="GLUCOSE-1-PHOSPHATE ADENYLYLTRANSFERASE"/>
    <property type="match status" value="1"/>
</dbReference>
<evidence type="ECO:0000313" key="12">
    <source>
        <dbReference type="EMBL" id="SHO54228.1"/>
    </source>
</evidence>
<reference evidence="12 13" key="1">
    <citation type="submission" date="2016-12" db="EMBL/GenBank/DDBJ databases">
        <authorList>
            <person name="Song W.-J."/>
            <person name="Kurnit D.M."/>
        </authorList>
    </citation>
    <scope>NUCLEOTIDE SEQUENCE [LARGE SCALE GENOMIC DNA]</scope>
    <source>
        <strain evidence="12 13">DSM 12503</strain>
    </source>
</reference>
<comment type="similarity">
    <text evidence="1 9">Belongs to the bacterial/plant glucose-1-phosphate adenylyltransferase family.</text>
</comment>
<keyword evidence="4 9" id="KW-0548">Nucleotidyltransferase</keyword>
<dbReference type="GO" id="GO:0005524">
    <property type="term" value="F:ATP binding"/>
    <property type="evidence" value="ECO:0007669"/>
    <property type="project" value="UniProtKB-KW"/>
</dbReference>
<dbReference type="Pfam" id="PF24894">
    <property type="entry name" value="Hexapep_GlmU"/>
    <property type="match status" value="1"/>
</dbReference>
<dbReference type="PROSITE" id="PS00810">
    <property type="entry name" value="ADP_GLC_PYROPHOSPH_3"/>
    <property type="match status" value="1"/>
</dbReference>
<dbReference type="InterPro" id="IPR056818">
    <property type="entry name" value="GlmU/GlgC-like_hexapep"/>
</dbReference>
<comment type="subunit">
    <text evidence="9">Homotetramer.</text>
</comment>
<evidence type="ECO:0000256" key="2">
    <source>
        <dbReference type="ARBA" id="ARBA00022600"/>
    </source>
</evidence>
<feature type="domain" description="Glucose-1-phosphate adenylyltransferase/Bifunctional protein GlmU-like C-terminal hexapeptide" evidence="11">
    <location>
        <begin position="289"/>
        <end position="365"/>
    </location>
</feature>
<dbReference type="STRING" id="1121345.SAMN02745217_04685"/>
<feature type="binding site" evidence="9">
    <location>
        <position position="99"/>
    </location>
    <ligand>
        <name>alpha-D-glucose 1-phosphate</name>
        <dbReference type="ChEBI" id="CHEBI:58601"/>
    </ligand>
</feature>
<evidence type="ECO:0000256" key="1">
    <source>
        <dbReference type="ARBA" id="ARBA00010443"/>
    </source>
</evidence>
<dbReference type="InterPro" id="IPR005836">
    <property type="entry name" value="ADP_Glu_pyroP_CS"/>
</dbReference>
<dbReference type="EMBL" id="FRFD01000019">
    <property type="protein sequence ID" value="SHO54228.1"/>
    <property type="molecule type" value="Genomic_DNA"/>
</dbReference>
<dbReference type="GO" id="GO:0008878">
    <property type="term" value="F:glucose-1-phosphate adenylyltransferase activity"/>
    <property type="evidence" value="ECO:0007669"/>
    <property type="project" value="UniProtKB-UniRule"/>
</dbReference>
<evidence type="ECO:0000256" key="4">
    <source>
        <dbReference type="ARBA" id="ARBA00022695"/>
    </source>
</evidence>
<keyword evidence="5 9" id="KW-0547">Nucleotide-binding</keyword>
<dbReference type="InterPro" id="IPR029044">
    <property type="entry name" value="Nucleotide-diphossugar_trans"/>
</dbReference>
<dbReference type="InterPro" id="IPR023049">
    <property type="entry name" value="GlgC_bac"/>
</dbReference>
<dbReference type="SUPFAM" id="SSF53448">
    <property type="entry name" value="Nucleotide-diphospho-sugar transferases"/>
    <property type="match status" value="1"/>
</dbReference>
<dbReference type="GO" id="GO:0005978">
    <property type="term" value="P:glycogen biosynthetic process"/>
    <property type="evidence" value="ECO:0007669"/>
    <property type="project" value="UniProtKB-UniRule"/>
</dbReference>
<dbReference type="Pfam" id="PF00483">
    <property type="entry name" value="NTP_transferase"/>
    <property type="match status" value="1"/>
</dbReference>
<dbReference type="InterPro" id="IPR011004">
    <property type="entry name" value="Trimer_LpxA-like_sf"/>
</dbReference>
<dbReference type="InterPro" id="IPR005835">
    <property type="entry name" value="NTP_transferase_dom"/>
</dbReference>
<dbReference type="NCBIfam" id="NF003670">
    <property type="entry name" value="PRK05293.1"/>
    <property type="match status" value="1"/>
</dbReference>
<evidence type="ECO:0000256" key="9">
    <source>
        <dbReference type="HAMAP-Rule" id="MF_00624"/>
    </source>
</evidence>
<dbReference type="OrthoDB" id="9801810at2"/>
<evidence type="ECO:0000313" key="13">
    <source>
        <dbReference type="Proteomes" id="UP000184612"/>
    </source>
</evidence>
<evidence type="ECO:0000256" key="7">
    <source>
        <dbReference type="ARBA" id="ARBA00023056"/>
    </source>
</evidence>
<dbReference type="HAMAP" id="MF_00624">
    <property type="entry name" value="GlgC"/>
    <property type="match status" value="1"/>
</dbReference>
<dbReference type="Gene3D" id="3.90.550.10">
    <property type="entry name" value="Spore Coat Polysaccharide Biosynthesis Protein SpsA, Chain A"/>
    <property type="match status" value="1"/>
</dbReference>
<dbReference type="PROSITE" id="PS00808">
    <property type="entry name" value="ADP_GLC_PYROPHOSPH_1"/>
    <property type="match status" value="1"/>
</dbReference>
<evidence type="ECO:0000256" key="3">
    <source>
        <dbReference type="ARBA" id="ARBA00022679"/>
    </source>
</evidence>
<dbReference type="InterPro" id="IPR011831">
    <property type="entry name" value="ADP-Glc_PPase"/>
</dbReference>
<comment type="function">
    <text evidence="9">Involved in the biosynthesis of ADP-glucose, a building block required for the elongation reactions to produce glycogen. Catalyzes the reaction between ATP and alpha-D-glucose 1-phosphate (G1P) to produce pyrophosphate and ADP-Glc.</text>
</comment>
<organism evidence="12 13">
    <name type="scientific">Anaerocolumna xylanovorans DSM 12503</name>
    <dbReference type="NCBI Taxonomy" id="1121345"/>
    <lineage>
        <taxon>Bacteria</taxon>
        <taxon>Bacillati</taxon>
        <taxon>Bacillota</taxon>
        <taxon>Clostridia</taxon>
        <taxon>Lachnospirales</taxon>
        <taxon>Lachnospiraceae</taxon>
        <taxon>Anaerocolumna</taxon>
    </lineage>
</organism>
<feature type="site" description="Could play a key role in the communication between the regulatory and the substrate sites" evidence="9">
    <location>
        <position position="98"/>
    </location>
</feature>
<comment type="catalytic activity">
    <reaction evidence="9">
        <text>alpha-D-glucose 1-phosphate + ATP + H(+) = ADP-alpha-D-glucose + diphosphate</text>
        <dbReference type="Rhea" id="RHEA:12120"/>
        <dbReference type="ChEBI" id="CHEBI:15378"/>
        <dbReference type="ChEBI" id="CHEBI:30616"/>
        <dbReference type="ChEBI" id="CHEBI:33019"/>
        <dbReference type="ChEBI" id="CHEBI:57498"/>
        <dbReference type="ChEBI" id="CHEBI:58601"/>
        <dbReference type="EC" id="2.7.7.27"/>
    </reaction>
</comment>
<keyword evidence="7 9" id="KW-0320">Glycogen biosynthesis</keyword>
<sequence length="402" mass="45140">MQKECIAMLLAGGEGSRLGVLTKNRAKPAVYFGGKYRIIDFTLSNCVNSRIDTVGVLTQYQPHELNDYIGNGQSWDLDRANGGIHILPPYQRREASDWYTGTANAIAQNIPFIDRYKAEYVLILSGDHIYKMNYYRMLEYHKEKGADCTIAVIEVDIKEASRFGIMNTKEDNQIYEFEEKPKEPKSNKASMGIYIFCWDKLKHYLELDEKCDNSANDFGKNIIPAMLAAGEKMYAYPFYGYWKDVGTVESLWEAQMDLLNQKENILTSDMHWTIYANSPVRLPHYISSKAKVDNCIITEGCSISGNISSSVIFQGVTVEEGASVSNSIILPGAYIKKQAKIQNAIVDENTVIGEMSCIGEAAPENTEKSIPLTVIGRNVHIQDSEAVEGNMMVDVDHREVIS</sequence>
<keyword evidence="3 9" id="KW-0808">Transferase</keyword>
<keyword evidence="8 9" id="KW-0119">Carbohydrate metabolism</keyword>
<feature type="binding site" evidence="9">
    <location>
        <begin position="179"/>
        <end position="180"/>
    </location>
    <ligand>
        <name>alpha-D-glucose 1-phosphate</name>
        <dbReference type="ChEBI" id="CHEBI:58601"/>
    </ligand>
</feature>
<evidence type="ECO:0000256" key="6">
    <source>
        <dbReference type="ARBA" id="ARBA00022840"/>
    </source>
</evidence>
<evidence type="ECO:0000259" key="10">
    <source>
        <dbReference type="Pfam" id="PF00483"/>
    </source>
</evidence>
<keyword evidence="2 9" id="KW-0321">Glycogen metabolism</keyword>
<dbReference type="CDD" id="cd02508">
    <property type="entry name" value="ADP_Glucose_PP"/>
    <property type="match status" value="1"/>
</dbReference>
<dbReference type="UniPathway" id="UPA00164"/>
<dbReference type="EC" id="2.7.7.27" evidence="9"/>
<dbReference type="SUPFAM" id="SSF51161">
    <property type="entry name" value="Trimeric LpxA-like enzymes"/>
    <property type="match status" value="1"/>
</dbReference>
<dbReference type="NCBIfam" id="TIGR02091">
    <property type="entry name" value="glgC"/>
    <property type="match status" value="1"/>
</dbReference>
<keyword evidence="6 9" id="KW-0067">ATP-binding</keyword>
<gene>
    <name evidence="9" type="primary">glgC</name>
    <name evidence="12" type="ORF">SAMN02745217_04685</name>
</gene>
<feature type="binding site" evidence="9">
    <location>
        <position position="190"/>
    </location>
    <ligand>
        <name>alpha-D-glucose 1-phosphate</name>
        <dbReference type="ChEBI" id="CHEBI:58601"/>
    </ligand>
</feature>
<feature type="binding site" evidence="9">
    <location>
        <position position="164"/>
    </location>
    <ligand>
        <name>alpha-D-glucose 1-phosphate</name>
        <dbReference type="ChEBI" id="CHEBI:58601"/>
    </ligand>
</feature>
<feature type="site" description="Could play a key role in the communication between the regulatory and the substrate sites" evidence="9">
    <location>
        <position position="59"/>
    </location>
</feature>
<evidence type="ECO:0000259" key="11">
    <source>
        <dbReference type="Pfam" id="PF24894"/>
    </source>
</evidence>